<evidence type="ECO:0008006" key="3">
    <source>
        <dbReference type="Google" id="ProtNLM"/>
    </source>
</evidence>
<reference evidence="1" key="2">
    <citation type="submission" date="2025-05" db="UniProtKB">
        <authorList>
            <consortium name="EnsemblMetazoa"/>
        </authorList>
    </citation>
    <scope>IDENTIFICATION</scope>
    <source>
        <strain evidence="1">Foshan</strain>
    </source>
</reference>
<dbReference type="RefSeq" id="XP_062701337.1">
    <property type="nucleotide sequence ID" value="XM_062845353.1"/>
</dbReference>
<name>A0ABM1ZZN8_AEDAL</name>
<dbReference type="GeneID" id="134285164"/>
<sequence>MNVGGRRFLAAAAVPTVFQPSFNEPYATVPVDEHSPQSHEMQEIAQSITVNTETDFLGAHSRVAQNCVTEHKPADCEQQFPDCIDRPTSYMANPMIVEDIQLTYASQDNITDEAHQGVNWISYFPDSAERNCYTNYPSTNHNSKMKNEFFGDHLHPDSINYVYEYAQKDCRTRG</sequence>
<keyword evidence="2" id="KW-1185">Reference proteome</keyword>
<dbReference type="Proteomes" id="UP000069940">
    <property type="component" value="Unassembled WGS sequence"/>
</dbReference>
<proteinExistence type="predicted"/>
<evidence type="ECO:0000313" key="1">
    <source>
        <dbReference type="EnsemblMetazoa" id="AALFPA23_023088.P34344"/>
    </source>
</evidence>
<evidence type="ECO:0000313" key="2">
    <source>
        <dbReference type="Proteomes" id="UP000069940"/>
    </source>
</evidence>
<organism evidence="1 2">
    <name type="scientific">Aedes albopictus</name>
    <name type="common">Asian tiger mosquito</name>
    <name type="synonym">Stegomyia albopicta</name>
    <dbReference type="NCBI Taxonomy" id="7160"/>
    <lineage>
        <taxon>Eukaryota</taxon>
        <taxon>Metazoa</taxon>
        <taxon>Ecdysozoa</taxon>
        <taxon>Arthropoda</taxon>
        <taxon>Hexapoda</taxon>
        <taxon>Insecta</taxon>
        <taxon>Pterygota</taxon>
        <taxon>Neoptera</taxon>
        <taxon>Endopterygota</taxon>
        <taxon>Diptera</taxon>
        <taxon>Nematocera</taxon>
        <taxon>Culicoidea</taxon>
        <taxon>Culicidae</taxon>
        <taxon>Culicinae</taxon>
        <taxon>Aedini</taxon>
        <taxon>Aedes</taxon>
        <taxon>Stegomyia</taxon>
    </lineage>
</organism>
<dbReference type="EnsemblMetazoa" id="AALFPA23_023088.R34344">
    <property type="protein sequence ID" value="AALFPA23_023088.P34344"/>
    <property type="gene ID" value="AALFPA23_023088"/>
</dbReference>
<protein>
    <recommendedName>
        <fullName evidence="3">Secreted protein</fullName>
    </recommendedName>
</protein>
<accession>A0ABM1ZZN8</accession>
<reference evidence="2" key="1">
    <citation type="journal article" date="2015" name="Proc. Natl. Acad. Sci. U.S.A.">
        <title>Genome sequence of the Asian Tiger mosquito, Aedes albopictus, reveals insights into its biology, genetics, and evolution.</title>
        <authorList>
            <person name="Chen X.G."/>
            <person name="Jiang X."/>
            <person name="Gu J."/>
            <person name="Xu M."/>
            <person name="Wu Y."/>
            <person name="Deng Y."/>
            <person name="Zhang C."/>
            <person name="Bonizzoni M."/>
            <person name="Dermauw W."/>
            <person name="Vontas J."/>
            <person name="Armbruster P."/>
            <person name="Huang X."/>
            <person name="Yang Y."/>
            <person name="Zhang H."/>
            <person name="He W."/>
            <person name="Peng H."/>
            <person name="Liu Y."/>
            <person name="Wu K."/>
            <person name="Chen J."/>
            <person name="Lirakis M."/>
            <person name="Topalis P."/>
            <person name="Van Leeuwen T."/>
            <person name="Hall A.B."/>
            <person name="Jiang X."/>
            <person name="Thorpe C."/>
            <person name="Mueller R.L."/>
            <person name="Sun C."/>
            <person name="Waterhouse R.M."/>
            <person name="Yan G."/>
            <person name="Tu Z.J."/>
            <person name="Fang X."/>
            <person name="James A.A."/>
        </authorList>
    </citation>
    <scope>NUCLEOTIDE SEQUENCE [LARGE SCALE GENOMIC DNA]</scope>
    <source>
        <strain evidence="2">Foshan</strain>
    </source>
</reference>